<proteinExistence type="predicted"/>
<dbReference type="Pfam" id="PF01915">
    <property type="entry name" value="Glyco_hydro_3_C"/>
    <property type="match status" value="1"/>
</dbReference>
<dbReference type="SUPFAM" id="SSF52279">
    <property type="entry name" value="Beta-D-glucan exohydrolase, C-terminal domain"/>
    <property type="match status" value="1"/>
</dbReference>
<evidence type="ECO:0000256" key="1">
    <source>
        <dbReference type="ARBA" id="ARBA00022801"/>
    </source>
</evidence>
<gene>
    <name evidence="5" type="ORF">SAMN05660429_01681</name>
</gene>
<dbReference type="InterPro" id="IPR041443">
    <property type="entry name" value="Exop_C"/>
</dbReference>
<dbReference type="Pfam" id="PF18559">
    <property type="entry name" value="Exop_C"/>
    <property type="match status" value="1"/>
</dbReference>
<sequence>MKQTTAKLVFVSSMSLAIASCGDKQSQQSTDAMEENVSNSQLEAIWPKLDIAVKPDAKVEKQVQEILAGMTLEQKVAQMIQPEIRDITVEDMRKYGFGSYLNGGGSFPNQNKHSTPSDWIKLAEDMYQASIDDSIDGSTIPTIWGTDAVHGHNNVIGATLFPHNIGLGAADNPELIEKIAEITAREVMVTGIDWVFAPTVAVVRDDRWGRTYEGYSEDPRIVRDYSAAIVNGLQGHADKDFLGDERVISTVKHFVGDGGTVGGDDQGDNIASEQELFDIHAQGYVGGLTVGSQSVMASFNSWHGKKNHGNKYLLTDVLKDRMGFDGFVVGDWNGHGQVAGCKNESCPQAVNAGLDIFMVPGDDWKPLYENTIAQVKSGEIAMARIDDAVSRILRVKVRAGIFTKPSPANRPFSGKLELIGAKEHRAVARQAVRESLVLLKNNNNILPLSPKQKILVTGDGADNIGKQSGGWTITWQGTGNNNDDFPGGSSIYQGIADVVTAAGGEIELSSDASYTTKPDVAVVVFGEEPYAEGNGDTDNLEFERGDKKSLAVLQSLKAQNIPVVALFISGRPMWVNAELNASDAFVAVWLPGSEGNGVADVVMAKADGSVNFPITGKLSFSWPKDAMQTTVNVGDEDYDPLLPYGFGLAYGEASTLANDLSEVSESGASMLSNLNMLSTPWTPAFGHNGTNKIYSSTAEEAPVSYRTIDRVVQEDARLISFAGGELGLFEINDNFPFDLRGYAEANGQLSFDYRVDKAATGKVALSARCEGDCKVNIDVTDKFNAVSEQWQTLTVDLACYAAQGADMGKVYAPFVIGTSDELTVAISNVEIVASPESEATISCP</sequence>
<dbReference type="OrthoDB" id="9781691at2"/>
<protein>
    <submittedName>
        <fullName evidence="5">Exo-1,4-beta-glucosidase</fullName>
    </submittedName>
</protein>
<keyword evidence="6" id="KW-1185">Reference proteome</keyword>
<dbReference type="GO" id="GO:0008422">
    <property type="term" value="F:beta-glucosidase activity"/>
    <property type="evidence" value="ECO:0007669"/>
    <property type="project" value="TreeGrafter"/>
</dbReference>
<evidence type="ECO:0000259" key="2">
    <source>
        <dbReference type="Pfam" id="PF00933"/>
    </source>
</evidence>
<dbReference type="EMBL" id="FOHK01000007">
    <property type="protein sequence ID" value="SET38479.1"/>
    <property type="molecule type" value="Genomic_DNA"/>
</dbReference>
<feature type="domain" description="Glycoside hydrolase family 3 C-terminal" evidence="3">
    <location>
        <begin position="436"/>
        <end position="650"/>
    </location>
</feature>
<keyword evidence="1" id="KW-0378">Hydrolase</keyword>
<dbReference type="RefSeq" id="WP_093329216.1">
    <property type="nucleotide sequence ID" value="NZ_AP027363.1"/>
</dbReference>
<organism evidence="5 6">
    <name type="scientific">Thalassotalea agarivorans</name>
    <name type="common">Thalassomonas agarivorans</name>
    <dbReference type="NCBI Taxonomy" id="349064"/>
    <lineage>
        <taxon>Bacteria</taxon>
        <taxon>Pseudomonadati</taxon>
        <taxon>Pseudomonadota</taxon>
        <taxon>Gammaproteobacteria</taxon>
        <taxon>Alteromonadales</taxon>
        <taxon>Colwelliaceae</taxon>
        <taxon>Thalassotalea</taxon>
    </lineage>
</organism>
<feature type="domain" description="ExoP galactose-binding-like" evidence="4">
    <location>
        <begin position="680"/>
        <end position="831"/>
    </location>
</feature>
<evidence type="ECO:0000259" key="3">
    <source>
        <dbReference type="Pfam" id="PF01915"/>
    </source>
</evidence>
<dbReference type="InterPro" id="IPR036881">
    <property type="entry name" value="Glyco_hydro_3_C_sf"/>
</dbReference>
<dbReference type="Proteomes" id="UP000199308">
    <property type="component" value="Unassembled WGS sequence"/>
</dbReference>
<dbReference type="Gene3D" id="2.60.120.430">
    <property type="entry name" value="Galactose-binding lectin"/>
    <property type="match status" value="1"/>
</dbReference>
<evidence type="ECO:0000313" key="6">
    <source>
        <dbReference type="Proteomes" id="UP000199308"/>
    </source>
</evidence>
<dbReference type="SUPFAM" id="SSF49785">
    <property type="entry name" value="Galactose-binding domain-like"/>
    <property type="match status" value="1"/>
</dbReference>
<dbReference type="Pfam" id="PF00933">
    <property type="entry name" value="Glyco_hydro_3"/>
    <property type="match status" value="1"/>
</dbReference>
<dbReference type="PRINTS" id="PR00133">
    <property type="entry name" value="GLHYDRLASE3"/>
</dbReference>
<dbReference type="AlphaFoldDB" id="A0A1I0E2C6"/>
<evidence type="ECO:0000259" key="4">
    <source>
        <dbReference type="Pfam" id="PF18559"/>
    </source>
</evidence>
<accession>A0A1I0E2C6</accession>
<feature type="domain" description="Glycoside hydrolase family 3 N-terminal" evidence="2">
    <location>
        <begin position="71"/>
        <end position="395"/>
    </location>
</feature>
<reference evidence="5 6" key="1">
    <citation type="submission" date="2016-10" db="EMBL/GenBank/DDBJ databases">
        <authorList>
            <person name="de Groot N.N."/>
        </authorList>
    </citation>
    <scope>NUCLEOTIDE SEQUENCE [LARGE SCALE GENOMIC DNA]</scope>
    <source>
        <strain evidence="5 6">DSM 19706</strain>
    </source>
</reference>
<dbReference type="InterPro" id="IPR051915">
    <property type="entry name" value="Cellulose_Degrad_GH3"/>
</dbReference>
<evidence type="ECO:0000313" key="5">
    <source>
        <dbReference type="EMBL" id="SET38479.1"/>
    </source>
</evidence>
<name>A0A1I0E2C6_THASX</name>
<dbReference type="GO" id="GO:0009251">
    <property type="term" value="P:glucan catabolic process"/>
    <property type="evidence" value="ECO:0007669"/>
    <property type="project" value="TreeGrafter"/>
</dbReference>
<dbReference type="InterPro" id="IPR017853">
    <property type="entry name" value="GH"/>
</dbReference>
<dbReference type="InterPro" id="IPR008979">
    <property type="entry name" value="Galactose-bd-like_sf"/>
</dbReference>
<dbReference type="Gene3D" id="3.20.20.300">
    <property type="entry name" value="Glycoside hydrolase, family 3, N-terminal domain"/>
    <property type="match status" value="1"/>
</dbReference>
<dbReference type="InterPro" id="IPR036962">
    <property type="entry name" value="Glyco_hydro_3_N_sf"/>
</dbReference>
<dbReference type="STRING" id="349064.SAMN05660429_01681"/>
<dbReference type="PROSITE" id="PS51257">
    <property type="entry name" value="PROKAR_LIPOPROTEIN"/>
    <property type="match status" value="1"/>
</dbReference>
<dbReference type="PANTHER" id="PTHR30620:SF77">
    <property type="entry name" value="LYSOSOMAL BETA GLUCOSIDASE-LIKE"/>
    <property type="match status" value="1"/>
</dbReference>
<dbReference type="PANTHER" id="PTHR30620">
    <property type="entry name" value="PERIPLASMIC BETA-GLUCOSIDASE-RELATED"/>
    <property type="match status" value="1"/>
</dbReference>
<dbReference type="SUPFAM" id="SSF51445">
    <property type="entry name" value="(Trans)glycosidases"/>
    <property type="match status" value="1"/>
</dbReference>
<dbReference type="InterPro" id="IPR001764">
    <property type="entry name" value="Glyco_hydro_3_N"/>
</dbReference>
<dbReference type="Gene3D" id="3.40.50.1700">
    <property type="entry name" value="Glycoside hydrolase family 3 C-terminal domain"/>
    <property type="match status" value="1"/>
</dbReference>
<dbReference type="InterPro" id="IPR002772">
    <property type="entry name" value="Glyco_hydro_3_C"/>
</dbReference>